<gene>
    <name evidence="2" type="ORF">ACFQS1_22205</name>
</gene>
<feature type="region of interest" description="Disordered" evidence="1">
    <location>
        <begin position="326"/>
        <end position="383"/>
    </location>
</feature>
<feature type="compositionally biased region" description="Basic residues" evidence="1">
    <location>
        <begin position="373"/>
        <end position="383"/>
    </location>
</feature>
<dbReference type="EMBL" id="JBHTBJ010000016">
    <property type="protein sequence ID" value="MFC7276713.1"/>
    <property type="molecule type" value="Genomic_DNA"/>
</dbReference>
<keyword evidence="3" id="KW-1185">Reference proteome</keyword>
<reference evidence="3" key="1">
    <citation type="journal article" date="2019" name="Int. J. Syst. Evol. Microbiol.">
        <title>The Global Catalogue of Microorganisms (GCM) 10K type strain sequencing project: providing services to taxonomists for standard genome sequencing and annotation.</title>
        <authorList>
            <consortium name="The Broad Institute Genomics Platform"/>
            <consortium name="The Broad Institute Genome Sequencing Center for Infectious Disease"/>
            <person name="Wu L."/>
            <person name="Ma J."/>
        </authorList>
    </citation>
    <scope>NUCLEOTIDE SEQUENCE [LARGE SCALE GENOMIC DNA]</scope>
    <source>
        <strain evidence="3">XZYJT-10</strain>
    </source>
</reference>
<evidence type="ECO:0000256" key="1">
    <source>
        <dbReference type="SAM" id="MobiDB-lite"/>
    </source>
</evidence>
<name>A0ABW2HU53_9ACTN</name>
<evidence type="ECO:0000313" key="3">
    <source>
        <dbReference type="Proteomes" id="UP001596548"/>
    </source>
</evidence>
<dbReference type="Pfam" id="PF13830">
    <property type="entry name" value="DUF4192"/>
    <property type="match status" value="1"/>
</dbReference>
<sequence>MALARSAGEATISGMNQHCSITASTPAEAVAVAPYLLGFHPTDSFVVLGLIGHTVDFAVRYDLPPPGPVDFDETAVLIARQGVERVLLLGYGSPRRVTSAVLQAGYSLRVAGVRIADVIRVADGRWWSYLGGPADGTPCAPGLAAEAVFQGMVALPDRKALVAKVAPVEGEARERVTAATGRARARATDLAAGDLKAGRSGSWMRRAGREAVRQAETAARAGRALGPDQVAWLGVLLVNQVVLDYAIDRSGPELWRLRLWNEVTRWVDPSLAAGPACLLAFAAWQAGDGSLARVAVDRALREDVGHRLAGTLDRLLAAGIRPRPLERLVPRPAPQGRSARSEGPDGAGAGAGTDVGAARGRSKRPGTGDGRRSGGRGTRRRSL</sequence>
<dbReference type="Proteomes" id="UP001596548">
    <property type="component" value="Unassembled WGS sequence"/>
</dbReference>
<dbReference type="InterPro" id="IPR025447">
    <property type="entry name" value="DUF4192"/>
</dbReference>
<evidence type="ECO:0000313" key="2">
    <source>
        <dbReference type="EMBL" id="MFC7276713.1"/>
    </source>
</evidence>
<organism evidence="2 3">
    <name type="scientific">Paractinoplanes rhizophilus</name>
    <dbReference type="NCBI Taxonomy" id="1416877"/>
    <lineage>
        <taxon>Bacteria</taxon>
        <taxon>Bacillati</taxon>
        <taxon>Actinomycetota</taxon>
        <taxon>Actinomycetes</taxon>
        <taxon>Micromonosporales</taxon>
        <taxon>Micromonosporaceae</taxon>
        <taxon>Paractinoplanes</taxon>
    </lineage>
</organism>
<comment type="caution">
    <text evidence="2">The sequence shown here is derived from an EMBL/GenBank/DDBJ whole genome shotgun (WGS) entry which is preliminary data.</text>
</comment>
<dbReference type="RefSeq" id="WP_378971373.1">
    <property type="nucleotide sequence ID" value="NZ_JBHTBJ010000016.1"/>
</dbReference>
<accession>A0ABW2HU53</accession>
<protein>
    <submittedName>
        <fullName evidence="2">DUF4192 domain-containing protein</fullName>
    </submittedName>
</protein>
<proteinExistence type="predicted"/>